<dbReference type="Pfam" id="PF12023">
    <property type="entry name" value="DUF3511"/>
    <property type="match status" value="1"/>
</dbReference>
<dbReference type="InterPro" id="IPR021899">
    <property type="entry name" value="DUF3511"/>
</dbReference>
<dbReference type="PANTHER" id="PTHR33193">
    <property type="entry name" value="DOMAIN PROTEIN, PUTATIVE (DUF3511)-RELATED"/>
    <property type="match status" value="1"/>
</dbReference>
<keyword evidence="2" id="KW-1185">Reference proteome</keyword>
<dbReference type="Proteomes" id="UP001054252">
    <property type="component" value="Unassembled WGS sequence"/>
</dbReference>
<protein>
    <submittedName>
        <fullName evidence="1">Uncharacterized protein</fullName>
    </submittedName>
</protein>
<name>A0AAV5K624_9ROSI</name>
<dbReference type="PANTHER" id="PTHR33193:SF13">
    <property type="entry name" value="EXPRESSED PROTEIN"/>
    <property type="match status" value="1"/>
</dbReference>
<accession>A0AAV5K624</accession>
<evidence type="ECO:0000313" key="2">
    <source>
        <dbReference type="Proteomes" id="UP001054252"/>
    </source>
</evidence>
<organism evidence="1 2">
    <name type="scientific">Rubroshorea leprosula</name>
    <dbReference type="NCBI Taxonomy" id="152421"/>
    <lineage>
        <taxon>Eukaryota</taxon>
        <taxon>Viridiplantae</taxon>
        <taxon>Streptophyta</taxon>
        <taxon>Embryophyta</taxon>
        <taxon>Tracheophyta</taxon>
        <taxon>Spermatophyta</taxon>
        <taxon>Magnoliopsida</taxon>
        <taxon>eudicotyledons</taxon>
        <taxon>Gunneridae</taxon>
        <taxon>Pentapetalae</taxon>
        <taxon>rosids</taxon>
        <taxon>malvids</taxon>
        <taxon>Malvales</taxon>
        <taxon>Dipterocarpaceae</taxon>
        <taxon>Rubroshorea</taxon>
    </lineage>
</organism>
<reference evidence="1 2" key="1">
    <citation type="journal article" date="2021" name="Commun. Biol.">
        <title>The genome of Shorea leprosula (Dipterocarpaceae) highlights the ecological relevance of drought in aseasonal tropical rainforests.</title>
        <authorList>
            <person name="Ng K.K.S."/>
            <person name="Kobayashi M.J."/>
            <person name="Fawcett J.A."/>
            <person name="Hatakeyama M."/>
            <person name="Paape T."/>
            <person name="Ng C.H."/>
            <person name="Ang C.C."/>
            <person name="Tnah L.H."/>
            <person name="Lee C.T."/>
            <person name="Nishiyama T."/>
            <person name="Sese J."/>
            <person name="O'Brien M.J."/>
            <person name="Copetti D."/>
            <person name="Mohd Noor M.I."/>
            <person name="Ong R.C."/>
            <person name="Putra M."/>
            <person name="Sireger I.Z."/>
            <person name="Indrioko S."/>
            <person name="Kosugi Y."/>
            <person name="Izuno A."/>
            <person name="Isagi Y."/>
            <person name="Lee S.L."/>
            <person name="Shimizu K.K."/>
        </authorList>
    </citation>
    <scope>NUCLEOTIDE SEQUENCE [LARGE SCALE GENOMIC DNA]</scope>
    <source>
        <strain evidence="1">214</strain>
    </source>
</reference>
<comment type="caution">
    <text evidence="1">The sequence shown here is derived from an EMBL/GenBank/DDBJ whole genome shotgun (WGS) entry which is preliminary data.</text>
</comment>
<proteinExistence type="predicted"/>
<dbReference type="EMBL" id="BPVZ01000050">
    <property type="protein sequence ID" value="GKV18450.1"/>
    <property type="molecule type" value="Genomic_DNA"/>
</dbReference>
<sequence length="113" mass="13422">MEEFRHSYKGYRGGRNLGIIDENRLRSVNRVYVCRSQPSFDRSFDLFPVKKRAVKARKSSPHSIKSWWNDPEMKRKRRVARYKIYTLEGKIKGSIKKASRWIKKKCSKLVQGS</sequence>
<dbReference type="AlphaFoldDB" id="A0AAV5K624"/>
<gene>
    <name evidence="1" type="ORF">SLEP1_g28832</name>
</gene>
<evidence type="ECO:0000313" key="1">
    <source>
        <dbReference type="EMBL" id="GKV18450.1"/>
    </source>
</evidence>